<protein>
    <recommendedName>
        <fullName evidence="4">Ig-like domain-containing protein</fullName>
    </recommendedName>
</protein>
<dbReference type="EMBL" id="JBHFQA010000013">
    <property type="protein sequence ID" value="KAL2088329.1"/>
    <property type="molecule type" value="Genomic_DNA"/>
</dbReference>
<evidence type="ECO:0000313" key="5">
    <source>
        <dbReference type="EMBL" id="KAL2088329.1"/>
    </source>
</evidence>
<dbReference type="Gene3D" id="3.30.500.10">
    <property type="entry name" value="MHC class I-like antigen recognition-like"/>
    <property type="match status" value="1"/>
</dbReference>
<keyword evidence="2" id="KW-0472">Membrane</keyword>
<keyword evidence="6" id="KW-1185">Reference proteome</keyword>
<name>A0ABD1JND9_9TELE</name>
<keyword evidence="2" id="KW-0812">Transmembrane</keyword>
<evidence type="ECO:0000313" key="6">
    <source>
        <dbReference type="Proteomes" id="UP001591681"/>
    </source>
</evidence>
<sequence length="277" mass="30927">MIPLFCLIFLGLSSTHGKDEFTYQQHIGCTFNRHGHVGRFWRYGFNTKDIMHVDLENEAVVSTSDDGNFMADERKSKLYFKRKEARLNMICSAVQTVFWQSNNSLSRAAKPTVRVSMEVQEGQEYLACSVQGFYPIAISVHWVYRGKIVHFGNTKTGVLPHKDGTFQMTSYLPLGNKTLQDIVCETEHISIEGKLRATFEDESSNLGYIVGIALVSFLLSCLAPLGITALILFMRKRGPQSSVNESLDQSSDGDIAATVTLMDLTGENVQAEPNPEV</sequence>
<keyword evidence="2" id="KW-1133">Transmembrane helix</keyword>
<dbReference type="InterPro" id="IPR036179">
    <property type="entry name" value="Ig-like_dom_sf"/>
</dbReference>
<dbReference type="InterPro" id="IPR050208">
    <property type="entry name" value="MHC_class-I_related"/>
</dbReference>
<dbReference type="PROSITE" id="PS50835">
    <property type="entry name" value="IG_LIKE"/>
    <property type="match status" value="1"/>
</dbReference>
<comment type="caution">
    <text evidence="5">The sequence shown here is derived from an EMBL/GenBank/DDBJ whole genome shotgun (WGS) entry which is preliminary data.</text>
</comment>
<dbReference type="SUPFAM" id="SSF48726">
    <property type="entry name" value="Immunoglobulin"/>
    <property type="match status" value="1"/>
</dbReference>
<gene>
    <name evidence="5" type="ORF">ACEWY4_015228</name>
</gene>
<reference evidence="5 6" key="1">
    <citation type="submission" date="2024-09" db="EMBL/GenBank/DDBJ databases">
        <title>A chromosome-level genome assembly of Gray's grenadier anchovy, Coilia grayii.</title>
        <authorList>
            <person name="Fu Z."/>
        </authorList>
    </citation>
    <scope>NUCLEOTIDE SEQUENCE [LARGE SCALE GENOMIC DNA]</scope>
    <source>
        <strain evidence="5">G4</strain>
        <tissue evidence="5">Muscle</tissue>
    </source>
</reference>
<feature type="transmembrane region" description="Helical" evidence="2">
    <location>
        <begin position="206"/>
        <end position="233"/>
    </location>
</feature>
<dbReference type="AlphaFoldDB" id="A0ABD1JND9"/>
<evidence type="ECO:0000256" key="2">
    <source>
        <dbReference type="SAM" id="Phobius"/>
    </source>
</evidence>
<accession>A0ABD1JND9</accession>
<dbReference type="Pfam" id="PF07654">
    <property type="entry name" value="C1-set"/>
    <property type="match status" value="1"/>
</dbReference>
<evidence type="ECO:0000259" key="4">
    <source>
        <dbReference type="PROSITE" id="PS50835"/>
    </source>
</evidence>
<dbReference type="SMART" id="SM00407">
    <property type="entry name" value="IGc1"/>
    <property type="match status" value="1"/>
</dbReference>
<dbReference type="InterPro" id="IPR007110">
    <property type="entry name" value="Ig-like_dom"/>
</dbReference>
<evidence type="ECO:0000256" key="3">
    <source>
        <dbReference type="SAM" id="SignalP"/>
    </source>
</evidence>
<feature type="signal peptide" evidence="3">
    <location>
        <begin position="1"/>
        <end position="17"/>
    </location>
</feature>
<dbReference type="Proteomes" id="UP001591681">
    <property type="component" value="Unassembled WGS sequence"/>
</dbReference>
<dbReference type="InterPro" id="IPR011162">
    <property type="entry name" value="MHC_I/II-like_Ag-recog"/>
</dbReference>
<dbReference type="InterPro" id="IPR003597">
    <property type="entry name" value="Ig_C1-set"/>
</dbReference>
<keyword evidence="3" id="KW-0732">Signal</keyword>
<dbReference type="InterPro" id="IPR037055">
    <property type="entry name" value="MHC_I-like_Ag-recog_sf"/>
</dbReference>
<dbReference type="PANTHER" id="PTHR16675">
    <property type="entry name" value="MHC CLASS I-RELATED"/>
    <property type="match status" value="1"/>
</dbReference>
<dbReference type="SUPFAM" id="SSF54452">
    <property type="entry name" value="MHC antigen-recognition domain"/>
    <property type="match status" value="1"/>
</dbReference>
<dbReference type="Gene3D" id="2.60.40.10">
    <property type="entry name" value="Immunoglobulins"/>
    <property type="match status" value="1"/>
</dbReference>
<feature type="chain" id="PRO_5044857499" description="Ig-like domain-containing protein" evidence="3">
    <location>
        <begin position="18"/>
        <end position="277"/>
    </location>
</feature>
<feature type="domain" description="Ig-like" evidence="4">
    <location>
        <begin position="111"/>
        <end position="200"/>
    </location>
</feature>
<dbReference type="InterPro" id="IPR013783">
    <property type="entry name" value="Ig-like_fold"/>
</dbReference>
<evidence type="ECO:0000256" key="1">
    <source>
        <dbReference type="ARBA" id="ARBA00023180"/>
    </source>
</evidence>
<keyword evidence="1" id="KW-0325">Glycoprotein</keyword>
<organism evidence="5 6">
    <name type="scientific">Coilia grayii</name>
    <name type="common">Gray's grenadier anchovy</name>
    <dbReference type="NCBI Taxonomy" id="363190"/>
    <lineage>
        <taxon>Eukaryota</taxon>
        <taxon>Metazoa</taxon>
        <taxon>Chordata</taxon>
        <taxon>Craniata</taxon>
        <taxon>Vertebrata</taxon>
        <taxon>Euteleostomi</taxon>
        <taxon>Actinopterygii</taxon>
        <taxon>Neopterygii</taxon>
        <taxon>Teleostei</taxon>
        <taxon>Clupei</taxon>
        <taxon>Clupeiformes</taxon>
        <taxon>Clupeoidei</taxon>
        <taxon>Engraulidae</taxon>
        <taxon>Coilinae</taxon>
        <taxon>Coilia</taxon>
    </lineage>
</organism>
<proteinExistence type="predicted"/>
<dbReference type="PANTHER" id="PTHR16675:SF235">
    <property type="entry name" value="SHKT DOMAIN-CONTAINING PROTEIN"/>
    <property type="match status" value="1"/>
</dbReference>